<organism evidence="2 3">
    <name type="scientific">Amniculicola lignicola CBS 123094</name>
    <dbReference type="NCBI Taxonomy" id="1392246"/>
    <lineage>
        <taxon>Eukaryota</taxon>
        <taxon>Fungi</taxon>
        <taxon>Dikarya</taxon>
        <taxon>Ascomycota</taxon>
        <taxon>Pezizomycotina</taxon>
        <taxon>Dothideomycetes</taxon>
        <taxon>Pleosporomycetidae</taxon>
        <taxon>Pleosporales</taxon>
        <taxon>Amniculicolaceae</taxon>
        <taxon>Amniculicola</taxon>
    </lineage>
</organism>
<protein>
    <submittedName>
        <fullName evidence="2">Uncharacterized protein</fullName>
    </submittedName>
</protein>
<reference evidence="2" key="1">
    <citation type="journal article" date="2020" name="Stud. Mycol.">
        <title>101 Dothideomycetes genomes: a test case for predicting lifestyles and emergence of pathogens.</title>
        <authorList>
            <person name="Haridas S."/>
            <person name="Albert R."/>
            <person name="Binder M."/>
            <person name="Bloem J."/>
            <person name="Labutti K."/>
            <person name="Salamov A."/>
            <person name="Andreopoulos B."/>
            <person name="Baker S."/>
            <person name="Barry K."/>
            <person name="Bills G."/>
            <person name="Bluhm B."/>
            <person name="Cannon C."/>
            <person name="Castanera R."/>
            <person name="Culley D."/>
            <person name="Daum C."/>
            <person name="Ezra D."/>
            <person name="Gonzalez J."/>
            <person name="Henrissat B."/>
            <person name="Kuo A."/>
            <person name="Liang C."/>
            <person name="Lipzen A."/>
            <person name="Lutzoni F."/>
            <person name="Magnuson J."/>
            <person name="Mondo S."/>
            <person name="Nolan M."/>
            <person name="Ohm R."/>
            <person name="Pangilinan J."/>
            <person name="Park H.-J."/>
            <person name="Ramirez L."/>
            <person name="Alfaro M."/>
            <person name="Sun H."/>
            <person name="Tritt A."/>
            <person name="Yoshinaga Y."/>
            <person name="Zwiers L.-H."/>
            <person name="Turgeon B."/>
            <person name="Goodwin S."/>
            <person name="Spatafora J."/>
            <person name="Crous P."/>
            <person name="Grigoriev I."/>
        </authorList>
    </citation>
    <scope>NUCLEOTIDE SEQUENCE</scope>
    <source>
        <strain evidence="2">CBS 123094</strain>
    </source>
</reference>
<proteinExistence type="predicted"/>
<evidence type="ECO:0000313" key="2">
    <source>
        <dbReference type="EMBL" id="KAF1993660.1"/>
    </source>
</evidence>
<dbReference type="Gene3D" id="1.25.40.10">
    <property type="entry name" value="Tetratricopeptide repeat domain"/>
    <property type="match status" value="1"/>
</dbReference>
<dbReference type="OrthoDB" id="3791184at2759"/>
<accession>A0A6A5VW91</accession>
<sequence length="303" mass="34456">MAFEMIAQECMAEIEQSVRKLKVERDSWMAIASQYKGAFEIQTKQLQEFQNICFATQAELENERTINQSRGSKGLRRSNDYGTGTSQKDKSDCGSNNPCADLEWLSSPITCANFKSIEQLLNERDLPTALKEVDSLLRGHLSSEVRVEGLLLKGTLLRALGTDWLYEALAQCSEALELCHRVSEVRSLVPRAQFYRGLCLYQLNMLSQAHEAFTAAKDDGFFYDRATQYQRSCEEELEVNTNAKRRSGFDEHRTVSEGFLALLKEPDCNRMRRHRSSTQIKVLPTSKAVRLSIPYRLAMAKST</sequence>
<evidence type="ECO:0000313" key="3">
    <source>
        <dbReference type="Proteomes" id="UP000799779"/>
    </source>
</evidence>
<feature type="region of interest" description="Disordered" evidence="1">
    <location>
        <begin position="65"/>
        <end position="94"/>
    </location>
</feature>
<dbReference type="EMBL" id="ML977692">
    <property type="protein sequence ID" value="KAF1993660.1"/>
    <property type="molecule type" value="Genomic_DNA"/>
</dbReference>
<gene>
    <name evidence="2" type="ORF">P154DRAFT_62415</name>
</gene>
<dbReference type="SUPFAM" id="SSF48452">
    <property type="entry name" value="TPR-like"/>
    <property type="match status" value="1"/>
</dbReference>
<dbReference type="Proteomes" id="UP000799779">
    <property type="component" value="Unassembled WGS sequence"/>
</dbReference>
<dbReference type="AlphaFoldDB" id="A0A6A5VW91"/>
<evidence type="ECO:0000256" key="1">
    <source>
        <dbReference type="SAM" id="MobiDB-lite"/>
    </source>
</evidence>
<dbReference type="InterPro" id="IPR011990">
    <property type="entry name" value="TPR-like_helical_dom_sf"/>
</dbReference>
<keyword evidence="3" id="KW-1185">Reference proteome</keyword>
<name>A0A6A5VW91_9PLEO</name>